<proteinExistence type="predicted"/>
<accession>A0A4Q0I0U7</accession>
<evidence type="ECO:0000313" key="1">
    <source>
        <dbReference type="EMBL" id="RXE57713.1"/>
    </source>
</evidence>
<dbReference type="AlphaFoldDB" id="A0A4Q0I0U7"/>
<sequence length="185" mass="21599">MTIYERLDKILPEISKKQFRENRGTGNEINFHIFDYDPKDEHIVRAHVDFLVKEMPEIKVFDLYKVMLNILKNKGYLEKVFQMEEAKGSDAIVNPIKKTLRLTMPNDLIIETIKSNVTDGNIVFLIGVGKAYPFIRSHTILNNLHSAINVPLVMFFPGTYDGLSLKLFDEIKDDNYYRAFRLIER</sequence>
<comment type="caution">
    <text evidence="1">The sequence shown here is derived from an EMBL/GenBank/DDBJ whole genome shotgun (WGS) entry which is preliminary data.</text>
</comment>
<protein>
    <submittedName>
        <fullName evidence="1">DUF1788 domain-containing protein</fullName>
    </submittedName>
</protein>
<keyword evidence="2" id="KW-1185">Reference proteome</keyword>
<gene>
    <name evidence="1" type="ORF">EFD62_16145</name>
</gene>
<dbReference type="Proteomes" id="UP000289166">
    <property type="component" value="Unassembled WGS sequence"/>
</dbReference>
<reference evidence="2" key="1">
    <citation type="submission" date="2018-11" db="EMBL/GenBank/DDBJ databases">
        <title>Genome sequencing of a novel mesophilic and cellulolytic organism within the genus Hungateiclostridium.</title>
        <authorList>
            <person name="Rettenmaier R."/>
            <person name="Liebl W."/>
            <person name="Zverlov V."/>
        </authorList>
    </citation>
    <scope>NUCLEOTIDE SEQUENCE [LARGE SCALE GENOMIC DNA]</scope>
    <source>
        <strain evidence="2">N2K1</strain>
    </source>
</reference>
<organism evidence="1 2">
    <name type="scientific">Acetivibrio mesophilus</name>
    <dbReference type="NCBI Taxonomy" id="2487273"/>
    <lineage>
        <taxon>Bacteria</taxon>
        <taxon>Bacillati</taxon>
        <taxon>Bacillota</taxon>
        <taxon>Clostridia</taxon>
        <taxon>Eubacteriales</taxon>
        <taxon>Oscillospiraceae</taxon>
        <taxon>Acetivibrio</taxon>
    </lineage>
</organism>
<dbReference type="Pfam" id="PF08747">
    <property type="entry name" value="BrxB"/>
    <property type="match status" value="1"/>
</dbReference>
<dbReference type="EMBL" id="RLII01000040">
    <property type="protein sequence ID" value="RXE57713.1"/>
    <property type="molecule type" value="Genomic_DNA"/>
</dbReference>
<evidence type="ECO:0000313" key="2">
    <source>
        <dbReference type="Proteomes" id="UP000289166"/>
    </source>
</evidence>
<dbReference type="OrthoDB" id="1093513at2"/>
<name>A0A4Q0I0U7_9FIRM</name>
<dbReference type="RefSeq" id="WP_128706493.1">
    <property type="nucleotide sequence ID" value="NZ_RLII01000040.1"/>
</dbReference>
<dbReference type="InterPro" id="IPR014858">
    <property type="entry name" value="BrxB"/>
</dbReference>